<organism evidence="2 3">
    <name type="scientific">SAR86 cluster bacterium</name>
    <dbReference type="NCBI Taxonomy" id="2030880"/>
    <lineage>
        <taxon>Bacteria</taxon>
        <taxon>Pseudomonadati</taxon>
        <taxon>Pseudomonadota</taxon>
        <taxon>Gammaproteobacteria</taxon>
        <taxon>SAR86 cluster</taxon>
    </lineage>
</organism>
<evidence type="ECO:0000256" key="1">
    <source>
        <dbReference type="SAM" id="MobiDB-lite"/>
    </source>
</evidence>
<name>A0A2A5AUE9_9GAMM</name>
<comment type="caution">
    <text evidence="2">The sequence shown here is derived from an EMBL/GenBank/DDBJ whole genome shotgun (WGS) entry which is preliminary data.</text>
</comment>
<feature type="compositionally biased region" description="Polar residues" evidence="1">
    <location>
        <begin position="72"/>
        <end position="82"/>
    </location>
</feature>
<evidence type="ECO:0000313" key="2">
    <source>
        <dbReference type="EMBL" id="PCJ22944.1"/>
    </source>
</evidence>
<reference evidence="3" key="1">
    <citation type="submission" date="2017-08" db="EMBL/GenBank/DDBJ databases">
        <title>A dynamic microbial community with high functional redundancy inhabits the cold, oxic subseafloor aquifer.</title>
        <authorList>
            <person name="Tully B.J."/>
            <person name="Wheat C.G."/>
            <person name="Glazer B.T."/>
            <person name="Huber J.A."/>
        </authorList>
    </citation>
    <scope>NUCLEOTIDE SEQUENCE [LARGE SCALE GENOMIC DNA]</scope>
</reference>
<dbReference type="EMBL" id="NVVJ01000047">
    <property type="protein sequence ID" value="PCJ22944.1"/>
    <property type="molecule type" value="Genomic_DNA"/>
</dbReference>
<dbReference type="AlphaFoldDB" id="A0A2A5AUE9"/>
<dbReference type="Proteomes" id="UP000218327">
    <property type="component" value="Unassembled WGS sequence"/>
</dbReference>
<accession>A0A2A5AUE9</accession>
<dbReference type="Pfam" id="PF06906">
    <property type="entry name" value="DUF1272"/>
    <property type="match status" value="1"/>
</dbReference>
<feature type="region of interest" description="Disordered" evidence="1">
    <location>
        <begin position="58"/>
        <end position="82"/>
    </location>
</feature>
<protein>
    <submittedName>
        <fullName evidence="2">Urease</fullName>
    </submittedName>
</protein>
<evidence type="ECO:0000313" key="3">
    <source>
        <dbReference type="Proteomes" id="UP000218327"/>
    </source>
</evidence>
<gene>
    <name evidence="2" type="ORF">COA96_13010</name>
</gene>
<proteinExistence type="predicted"/>
<dbReference type="InterPro" id="IPR010696">
    <property type="entry name" value="DUF1272"/>
</dbReference>
<sequence length="99" mass="10975">MLELRPNCECCDIDLPPDSLNACICSYECTFCKSCVNNILKDVCPNCGGDFSSRPIRPASERRDGVSLKHQPASTTRVNTKYTQQQITEFSDANKPGNN</sequence>